<protein>
    <submittedName>
        <fullName evidence="1">Translesion DNA synthesis-associated protein ImuA</fullName>
    </submittedName>
</protein>
<reference evidence="1 2" key="1">
    <citation type="submission" date="2019-06" db="EMBL/GenBank/DDBJ databases">
        <title>A novel bacterium of genus Marinomonas, isolated from coastal sand.</title>
        <authorList>
            <person name="Huang H."/>
            <person name="Mo K."/>
            <person name="Hu Y."/>
        </authorList>
    </citation>
    <scope>NUCLEOTIDE SEQUENCE [LARGE SCALE GENOMIC DNA]</scope>
    <source>
        <strain evidence="1 2">HB171799</strain>
    </source>
</reference>
<accession>A0A501X5H1</accession>
<dbReference type="OrthoDB" id="9811176at2"/>
<dbReference type="AlphaFoldDB" id="A0A501X5H1"/>
<dbReference type="SUPFAM" id="SSF52540">
    <property type="entry name" value="P-loop containing nucleoside triphosphate hydrolases"/>
    <property type="match status" value="1"/>
</dbReference>
<keyword evidence="2" id="KW-1185">Reference proteome</keyword>
<dbReference type="InterPro" id="IPR047610">
    <property type="entry name" value="ImuA_translesion"/>
</dbReference>
<dbReference type="NCBIfam" id="NF033429">
    <property type="entry name" value="ImuA_translesion"/>
    <property type="match status" value="1"/>
</dbReference>
<comment type="caution">
    <text evidence="1">The sequence shown here is derived from an EMBL/GenBank/DDBJ whole genome shotgun (WGS) entry which is preliminary data.</text>
</comment>
<organism evidence="1 2">
    <name type="scientific">Maribrevibacterium harenarium</name>
    <dbReference type="NCBI Taxonomy" id="2589817"/>
    <lineage>
        <taxon>Bacteria</taxon>
        <taxon>Pseudomonadati</taxon>
        <taxon>Pseudomonadota</taxon>
        <taxon>Gammaproteobacteria</taxon>
        <taxon>Oceanospirillales</taxon>
        <taxon>Oceanospirillaceae</taxon>
        <taxon>Maribrevibacterium</taxon>
    </lineage>
</organism>
<evidence type="ECO:0000313" key="2">
    <source>
        <dbReference type="Proteomes" id="UP000315901"/>
    </source>
</evidence>
<dbReference type="Gene3D" id="3.40.50.300">
    <property type="entry name" value="P-loop containing nucleotide triphosphate hydrolases"/>
    <property type="match status" value="1"/>
</dbReference>
<dbReference type="PIRSF" id="PIRSF037290">
    <property type="entry name" value="UCP037290"/>
    <property type="match status" value="1"/>
</dbReference>
<dbReference type="RefSeq" id="WP_140586786.1">
    <property type="nucleotide sequence ID" value="NZ_VFRR01000001.1"/>
</dbReference>
<sequence>MGSLGQLSEQGLIWKGNQTRSADGLNQQIAPNRSTGFEALDRLLLCGGWPESGLVELLVPANGVGELSLLLPWLARTIQEEGRKVAFINAPLIPNIATLVAYGIAPQQVWLLRAQNQREVLWSQQQCLQEGHCCALFMWHDAKTSPATLRKLHHAAQRGRCLGISIRPTSVQQSATPAPYRLQLESVAGQAQVTALKRRGGWGGESVRLDLTAKPKLPPLPGNNVELRSLN</sequence>
<dbReference type="EMBL" id="VFRR01000001">
    <property type="protein sequence ID" value="TPE55647.1"/>
    <property type="molecule type" value="Genomic_DNA"/>
</dbReference>
<dbReference type="InterPro" id="IPR027417">
    <property type="entry name" value="P-loop_NTPase"/>
</dbReference>
<evidence type="ECO:0000313" key="1">
    <source>
        <dbReference type="EMBL" id="TPE55647.1"/>
    </source>
</evidence>
<proteinExistence type="predicted"/>
<name>A0A501X5H1_9GAMM</name>
<dbReference type="InterPro" id="IPR017166">
    <property type="entry name" value="UCP037290"/>
</dbReference>
<dbReference type="Proteomes" id="UP000315901">
    <property type="component" value="Unassembled WGS sequence"/>
</dbReference>
<gene>
    <name evidence="1" type="primary">imuA</name>
    <name evidence="1" type="ORF">FJM67_00930</name>
</gene>